<reference evidence="1 2" key="1">
    <citation type="submission" date="2018-08" db="EMBL/GenBank/DDBJ databases">
        <title>Recombination of ecologically and evolutionarily significant loci maintains genetic cohesion in the Pseudomonas syringae species complex.</title>
        <authorList>
            <person name="Dillon M."/>
            <person name="Thakur S."/>
            <person name="Almeida R.N.D."/>
            <person name="Weir B.S."/>
            <person name="Guttman D.S."/>
        </authorList>
    </citation>
    <scope>NUCLEOTIDE SEQUENCE [LARGE SCALE GENOMIC DNA]</scope>
    <source>
        <strain evidence="1 2">ICMP 7496</strain>
    </source>
</reference>
<gene>
    <name evidence="1" type="ORF">ALP05_00931</name>
</gene>
<dbReference type="AlphaFoldDB" id="A0A3M6EU62"/>
<accession>A0A3M6EU62</accession>
<dbReference type="EMBL" id="RBUY01000161">
    <property type="protein sequence ID" value="RMV71763.1"/>
    <property type="molecule type" value="Genomic_DNA"/>
</dbReference>
<evidence type="ECO:0000313" key="1">
    <source>
        <dbReference type="EMBL" id="RMV71763.1"/>
    </source>
</evidence>
<dbReference type="RefSeq" id="WP_057407360.1">
    <property type="nucleotide sequence ID" value="NZ_RBUY01000161.1"/>
</dbReference>
<protein>
    <submittedName>
        <fullName evidence="1">Uncharacterized protein</fullName>
    </submittedName>
</protein>
<comment type="caution">
    <text evidence="1">The sequence shown here is derived from an EMBL/GenBank/DDBJ whole genome shotgun (WGS) entry which is preliminary data.</text>
</comment>
<evidence type="ECO:0000313" key="2">
    <source>
        <dbReference type="Proteomes" id="UP000269872"/>
    </source>
</evidence>
<proteinExistence type="predicted"/>
<name>A0A3M6EU62_9PSED</name>
<dbReference type="Proteomes" id="UP000269872">
    <property type="component" value="Unassembled WGS sequence"/>
</dbReference>
<sequence length="140" mass="16828">MSIRNFSYIVEWLDLVDRYDQAIRTKKEPQWNGRFPDQHLRQALGDYKLKCFAERMRKSPHAIWKALDPHEALRLYLINKHHWHLDQVRSIVQDDQFLYLLRDELESMKLTPEEAAPVWQSVEHWDSSAEFALHMDLPTS</sequence>
<organism evidence="1 2">
    <name type="scientific">Pseudomonas caricapapayae</name>
    <dbReference type="NCBI Taxonomy" id="46678"/>
    <lineage>
        <taxon>Bacteria</taxon>
        <taxon>Pseudomonadati</taxon>
        <taxon>Pseudomonadota</taxon>
        <taxon>Gammaproteobacteria</taxon>
        <taxon>Pseudomonadales</taxon>
        <taxon>Pseudomonadaceae</taxon>
        <taxon>Pseudomonas</taxon>
    </lineage>
</organism>